<dbReference type="Pfam" id="PF03061">
    <property type="entry name" value="4HBT"/>
    <property type="match status" value="1"/>
</dbReference>
<evidence type="ECO:0000256" key="2">
    <source>
        <dbReference type="ARBA" id="ARBA00022801"/>
    </source>
</evidence>
<protein>
    <submittedName>
        <fullName evidence="4">Uncharacterized protein (TIGR00369 family)</fullName>
    </submittedName>
</protein>
<dbReference type="PANTHER" id="PTHR21660:SF1">
    <property type="entry name" value="ACYL-COENZYME A THIOESTERASE 13"/>
    <property type="match status" value="1"/>
</dbReference>
<dbReference type="RefSeq" id="WP_307347760.1">
    <property type="nucleotide sequence ID" value="NZ_JAUSVS010000002.1"/>
</dbReference>
<name>A0ABU0INU7_9CAUL</name>
<organism evidence="4 5">
    <name type="scientific">Caulobacter ginsengisoli</name>
    <dbReference type="NCBI Taxonomy" id="400775"/>
    <lineage>
        <taxon>Bacteria</taxon>
        <taxon>Pseudomonadati</taxon>
        <taxon>Pseudomonadota</taxon>
        <taxon>Alphaproteobacteria</taxon>
        <taxon>Caulobacterales</taxon>
        <taxon>Caulobacteraceae</taxon>
        <taxon>Caulobacter</taxon>
    </lineage>
</organism>
<keyword evidence="5" id="KW-1185">Reference proteome</keyword>
<dbReference type="InterPro" id="IPR039298">
    <property type="entry name" value="ACOT13"/>
</dbReference>
<comment type="similarity">
    <text evidence="1">Belongs to the thioesterase PaaI family.</text>
</comment>
<sequence length="152" mass="16629">MDGGDEIVGGPRLIAEGEWAGWQYWGDHDPFEHQSGPYYFRDEPDGTVRCAFRAERKHMNGGGFMHGGCMLTFADYALFCIARKELLEQHAVTVSLNGEFVGPAHVGDLVEAVGEVVQAGRSMIFLRGIVSTGGRPMLTFSGIIKKVGRRAP</sequence>
<feature type="domain" description="Thioesterase" evidence="3">
    <location>
        <begin position="62"/>
        <end position="133"/>
    </location>
</feature>
<proteinExistence type="inferred from homology"/>
<reference evidence="4 5" key="1">
    <citation type="submission" date="2023-07" db="EMBL/GenBank/DDBJ databases">
        <title>Genomic Encyclopedia of Type Strains, Phase IV (KMG-IV): sequencing the most valuable type-strain genomes for metagenomic binning, comparative biology and taxonomic classification.</title>
        <authorList>
            <person name="Goeker M."/>
        </authorList>
    </citation>
    <scope>NUCLEOTIDE SEQUENCE [LARGE SCALE GENOMIC DNA]</scope>
    <source>
        <strain evidence="4 5">DSM 18695</strain>
    </source>
</reference>
<comment type="caution">
    <text evidence="4">The sequence shown here is derived from an EMBL/GenBank/DDBJ whole genome shotgun (WGS) entry which is preliminary data.</text>
</comment>
<dbReference type="Gene3D" id="3.10.129.10">
    <property type="entry name" value="Hotdog Thioesterase"/>
    <property type="match status" value="1"/>
</dbReference>
<accession>A0ABU0INU7</accession>
<keyword evidence="2" id="KW-0378">Hydrolase</keyword>
<evidence type="ECO:0000313" key="5">
    <source>
        <dbReference type="Proteomes" id="UP001228905"/>
    </source>
</evidence>
<dbReference type="EMBL" id="JAUSVS010000002">
    <property type="protein sequence ID" value="MDQ0463655.1"/>
    <property type="molecule type" value="Genomic_DNA"/>
</dbReference>
<dbReference type="NCBIfam" id="TIGR00369">
    <property type="entry name" value="unchar_dom_1"/>
    <property type="match status" value="1"/>
</dbReference>
<evidence type="ECO:0000256" key="1">
    <source>
        <dbReference type="ARBA" id="ARBA00008324"/>
    </source>
</evidence>
<gene>
    <name evidence="4" type="ORF">QO010_001426</name>
</gene>
<dbReference type="CDD" id="cd03443">
    <property type="entry name" value="PaaI_thioesterase"/>
    <property type="match status" value="1"/>
</dbReference>
<evidence type="ECO:0000259" key="3">
    <source>
        <dbReference type="Pfam" id="PF03061"/>
    </source>
</evidence>
<dbReference type="InterPro" id="IPR006683">
    <property type="entry name" value="Thioestr_dom"/>
</dbReference>
<evidence type="ECO:0000313" key="4">
    <source>
        <dbReference type="EMBL" id="MDQ0463655.1"/>
    </source>
</evidence>
<dbReference type="Proteomes" id="UP001228905">
    <property type="component" value="Unassembled WGS sequence"/>
</dbReference>
<dbReference type="SUPFAM" id="SSF54637">
    <property type="entry name" value="Thioesterase/thiol ester dehydrase-isomerase"/>
    <property type="match status" value="1"/>
</dbReference>
<dbReference type="InterPro" id="IPR029069">
    <property type="entry name" value="HotDog_dom_sf"/>
</dbReference>
<dbReference type="InterPro" id="IPR003736">
    <property type="entry name" value="PAAI_dom"/>
</dbReference>
<dbReference type="PANTHER" id="PTHR21660">
    <property type="entry name" value="THIOESTERASE SUPERFAMILY MEMBER-RELATED"/>
    <property type="match status" value="1"/>
</dbReference>